<dbReference type="InterPro" id="IPR023393">
    <property type="entry name" value="START-like_dom_sf"/>
</dbReference>
<dbReference type="Gene3D" id="3.30.530.20">
    <property type="match status" value="1"/>
</dbReference>
<name>A0A160TL47_9ZZZZ</name>
<sequence>MQSVFEIETSRFMPVPQEAAWRALIDPEQVRQYMFGAQVESSGVVGGPISYRYEWDGKVFFDRGTITALEPPRLLAMTVARETDSGQAVPDGYNTLMFEVRHEPGGCRVAVRQGNNPSQELADRSKQNWDGVLDQLERFLKSLPEHE</sequence>
<accession>A0A160TL47</accession>
<organism evidence="3">
    <name type="scientific">hydrothermal vent metagenome</name>
    <dbReference type="NCBI Taxonomy" id="652676"/>
    <lineage>
        <taxon>unclassified sequences</taxon>
        <taxon>metagenomes</taxon>
        <taxon>ecological metagenomes</taxon>
    </lineage>
</organism>
<evidence type="ECO:0000259" key="2">
    <source>
        <dbReference type="Pfam" id="PF08327"/>
    </source>
</evidence>
<dbReference type="AlphaFoldDB" id="A0A160TL47"/>
<protein>
    <submittedName>
        <fullName evidence="3">Mll2156 protein</fullName>
    </submittedName>
</protein>
<dbReference type="SUPFAM" id="SSF55961">
    <property type="entry name" value="Bet v1-like"/>
    <property type="match status" value="1"/>
</dbReference>
<evidence type="ECO:0000313" key="3">
    <source>
        <dbReference type="EMBL" id="CUS44434.1"/>
    </source>
</evidence>
<comment type="similarity">
    <text evidence="1">Belongs to the AHA1 family.</text>
</comment>
<evidence type="ECO:0000256" key="1">
    <source>
        <dbReference type="ARBA" id="ARBA00006817"/>
    </source>
</evidence>
<proteinExistence type="inferred from homology"/>
<dbReference type="CDD" id="cd07814">
    <property type="entry name" value="SRPBCC_CalC_Aha1-like"/>
    <property type="match status" value="1"/>
</dbReference>
<feature type="domain" description="Activator of Hsp90 ATPase homologue 1/2-like C-terminal" evidence="2">
    <location>
        <begin position="15"/>
        <end position="140"/>
    </location>
</feature>
<dbReference type="InterPro" id="IPR013538">
    <property type="entry name" value="ASHA1/2-like_C"/>
</dbReference>
<gene>
    <name evidence="3" type="ORF">MGWOODY_Smn3706</name>
</gene>
<reference evidence="3" key="1">
    <citation type="submission" date="2015-10" db="EMBL/GenBank/DDBJ databases">
        <authorList>
            <person name="Gilbert D.G."/>
        </authorList>
    </citation>
    <scope>NUCLEOTIDE SEQUENCE</scope>
</reference>
<dbReference type="EMBL" id="CZQE01000151">
    <property type="protein sequence ID" value="CUS44434.1"/>
    <property type="molecule type" value="Genomic_DNA"/>
</dbReference>
<dbReference type="Pfam" id="PF08327">
    <property type="entry name" value="AHSA1"/>
    <property type="match status" value="1"/>
</dbReference>